<evidence type="ECO:0000256" key="13">
    <source>
        <dbReference type="ARBA" id="ARBA00042844"/>
    </source>
</evidence>
<dbReference type="PANTHER" id="PTHR21600:SF91">
    <property type="entry name" value="DUAL-SPECIFICITY RNA PSEUDOURIDINE SYNTHASE RLUA"/>
    <property type="match status" value="1"/>
</dbReference>
<keyword evidence="2" id="KW-0698">rRNA processing</keyword>
<keyword evidence="18" id="KW-1185">Reference proteome</keyword>
<evidence type="ECO:0000313" key="17">
    <source>
        <dbReference type="EMBL" id="GAA6146222.1"/>
    </source>
</evidence>
<evidence type="ECO:0000256" key="5">
    <source>
        <dbReference type="ARBA" id="ARBA00036184"/>
    </source>
</evidence>
<dbReference type="EMBL" id="BAABWH010000006">
    <property type="protein sequence ID" value="GAA6146222.1"/>
    <property type="molecule type" value="Genomic_DNA"/>
</dbReference>
<protein>
    <recommendedName>
        <fullName evidence="10">Dual-specificity RNA pseudouridine synthase RluA</fullName>
        <ecNumber evidence="8">5.4.99.28</ecNumber>
        <ecNumber evidence="9">5.4.99.29</ecNumber>
    </recommendedName>
    <alternativeName>
        <fullName evidence="11">23S rRNA pseudouridine(746) synthase</fullName>
    </alternativeName>
    <alternativeName>
        <fullName evidence="14">Ribosomal large subunit pseudouridine synthase A</fullName>
    </alternativeName>
    <alternativeName>
        <fullName evidence="13">rRNA pseudouridylate synthase A</fullName>
    </alternativeName>
    <alternativeName>
        <fullName evidence="15">rRNA-uridine isomerase A</fullName>
    </alternativeName>
    <alternativeName>
        <fullName evidence="12">tRNA pseudouridine(32) synthase</fullName>
    </alternativeName>
</protein>
<dbReference type="PANTHER" id="PTHR21600">
    <property type="entry name" value="MITOCHONDRIAL RNA PSEUDOURIDINE SYNTHASE"/>
    <property type="match status" value="1"/>
</dbReference>
<evidence type="ECO:0000313" key="18">
    <source>
        <dbReference type="Proteomes" id="UP001481413"/>
    </source>
</evidence>
<comment type="catalytic activity">
    <reaction evidence="6">
        <text>uridine(746) in 23S rRNA = pseudouridine(746) in 23S rRNA</text>
        <dbReference type="Rhea" id="RHEA:42548"/>
        <dbReference type="Rhea" id="RHEA-COMP:10109"/>
        <dbReference type="Rhea" id="RHEA-COMP:10110"/>
        <dbReference type="ChEBI" id="CHEBI:65314"/>
        <dbReference type="ChEBI" id="CHEBI:65315"/>
        <dbReference type="EC" id="5.4.99.29"/>
    </reaction>
</comment>
<evidence type="ECO:0000256" key="3">
    <source>
        <dbReference type="ARBA" id="ARBA00022694"/>
    </source>
</evidence>
<dbReference type="InterPro" id="IPR050188">
    <property type="entry name" value="RluA_PseudoU_synthase"/>
</dbReference>
<evidence type="ECO:0000256" key="9">
    <source>
        <dbReference type="ARBA" id="ARBA00038945"/>
    </source>
</evidence>
<evidence type="ECO:0000256" key="1">
    <source>
        <dbReference type="ARBA" id="ARBA00010876"/>
    </source>
</evidence>
<dbReference type="InterPro" id="IPR006224">
    <property type="entry name" value="PsdUridine_synth_RluA-like_CS"/>
</dbReference>
<reference evidence="17 18" key="1">
    <citation type="submission" date="2024-04" db="EMBL/GenBank/DDBJ databases">
        <title>Draft genome sequence of Thalassolituus maritimus NBRC 116585.</title>
        <authorList>
            <person name="Miyakawa T."/>
            <person name="Kusuya Y."/>
            <person name="Miura T."/>
        </authorList>
    </citation>
    <scope>NUCLEOTIDE SEQUENCE [LARGE SCALE GENOMIC DNA]</scope>
    <source>
        <strain evidence="17 18">5NW40-0001</strain>
    </source>
</reference>
<dbReference type="Pfam" id="PF00849">
    <property type="entry name" value="PseudoU_synth_2"/>
    <property type="match status" value="1"/>
</dbReference>
<evidence type="ECO:0000256" key="12">
    <source>
        <dbReference type="ARBA" id="ARBA00042372"/>
    </source>
</evidence>
<evidence type="ECO:0000256" key="14">
    <source>
        <dbReference type="ARBA" id="ARBA00042883"/>
    </source>
</evidence>
<gene>
    <name evidence="17" type="ORF">NBRC116585_23400</name>
</gene>
<dbReference type="InterPro" id="IPR006145">
    <property type="entry name" value="PsdUridine_synth_RsuA/RluA"/>
</dbReference>
<dbReference type="EC" id="5.4.99.29" evidence="9"/>
<evidence type="ECO:0000256" key="8">
    <source>
        <dbReference type="ARBA" id="ARBA00038944"/>
    </source>
</evidence>
<dbReference type="RefSeq" id="WP_353295426.1">
    <property type="nucleotide sequence ID" value="NZ_BAABWH010000006.1"/>
</dbReference>
<evidence type="ECO:0000256" key="10">
    <source>
        <dbReference type="ARBA" id="ARBA00039988"/>
    </source>
</evidence>
<dbReference type="EC" id="5.4.99.28" evidence="8"/>
<dbReference type="CDD" id="cd02869">
    <property type="entry name" value="PseudoU_synth_RluA_like"/>
    <property type="match status" value="1"/>
</dbReference>
<evidence type="ECO:0000256" key="11">
    <source>
        <dbReference type="ARBA" id="ARBA00041266"/>
    </source>
</evidence>
<evidence type="ECO:0000256" key="7">
    <source>
        <dbReference type="ARBA" id="ARBA00037305"/>
    </source>
</evidence>
<comment type="similarity">
    <text evidence="1">Belongs to the pseudouridine synthase RluA family.</text>
</comment>
<evidence type="ECO:0000256" key="2">
    <source>
        <dbReference type="ARBA" id="ARBA00022552"/>
    </source>
</evidence>
<name>A0ABQ0A1E6_9GAMM</name>
<comment type="catalytic activity">
    <reaction evidence="5">
        <text>uridine(32) in tRNA = pseudouridine(32) in tRNA</text>
        <dbReference type="Rhea" id="RHEA:42544"/>
        <dbReference type="Rhea" id="RHEA-COMP:10107"/>
        <dbReference type="Rhea" id="RHEA-COMP:10108"/>
        <dbReference type="ChEBI" id="CHEBI:65314"/>
        <dbReference type="ChEBI" id="CHEBI:65315"/>
        <dbReference type="EC" id="5.4.99.28"/>
    </reaction>
</comment>
<dbReference type="InterPro" id="IPR020103">
    <property type="entry name" value="PsdUridine_synth_cat_dom_sf"/>
</dbReference>
<dbReference type="SUPFAM" id="SSF55120">
    <property type="entry name" value="Pseudouridine synthase"/>
    <property type="match status" value="1"/>
</dbReference>
<sequence>MNKPTIPAPRLDTSHISSEGLIPPLYLDDDIIVVNKPAGLLSVPGRYLKDSCVSRLEERYGEILVIHRLDQDTSGILVFARDKKALNTVQRQFEAQTTRKVYEAVVMGEVSANAGCINLPIIVDWPNRPLQMVSHTDGRYALTRWKKLSIESGNTRVALFPKTGRSHQLRLHMQQIGHPILGDTLYAGEAAQSEPRLCLHAKELDFDHPATGERMKFKLEPDF</sequence>
<organism evidence="17 18">
    <name type="scientific">Thalassolituus maritimus</name>
    <dbReference type="NCBI Taxonomy" id="484498"/>
    <lineage>
        <taxon>Bacteria</taxon>
        <taxon>Pseudomonadati</taxon>
        <taxon>Pseudomonadota</taxon>
        <taxon>Gammaproteobacteria</taxon>
        <taxon>Oceanospirillales</taxon>
        <taxon>Oceanospirillaceae</taxon>
        <taxon>Thalassolituus</taxon>
    </lineage>
</organism>
<keyword evidence="4" id="KW-0413">Isomerase</keyword>
<dbReference type="Gene3D" id="3.30.2350.10">
    <property type="entry name" value="Pseudouridine synthase"/>
    <property type="match status" value="1"/>
</dbReference>
<evidence type="ECO:0000256" key="15">
    <source>
        <dbReference type="ARBA" id="ARBA00043143"/>
    </source>
</evidence>
<accession>A0ABQ0A1E6</accession>
<dbReference type="PROSITE" id="PS01129">
    <property type="entry name" value="PSI_RLU"/>
    <property type="match status" value="1"/>
</dbReference>
<keyword evidence="3" id="KW-0819">tRNA processing</keyword>
<comment type="caution">
    <text evidence="17">The sequence shown here is derived from an EMBL/GenBank/DDBJ whole genome shotgun (WGS) entry which is preliminary data.</text>
</comment>
<evidence type="ECO:0000256" key="4">
    <source>
        <dbReference type="ARBA" id="ARBA00023235"/>
    </source>
</evidence>
<proteinExistence type="inferred from homology"/>
<comment type="function">
    <text evidence="7">Dual specificity enzyme that catalyzes the synthesis of pseudouridine from uracil-746 in 23S ribosomal RNA and from uracil-32 in the anticodon stem and loop of transfer RNAs.</text>
</comment>
<dbReference type="Proteomes" id="UP001481413">
    <property type="component" value="Unassembled WGS sequence"/>
</dbReference>
<feature type="domain" description="Pseudouridine synthase RsuA/RluA-like" evidence="16">
    <location>
        <begin position="30"/>
        <end position="175"/>
    </location>
</feature>
<evidence type="ECO:0000256" key="6">
    <source>
        <dbReference type="ARBA" id="ARBA00036916"/>
    </source>
</evidence>
<evidence type="ECO:0000259" key="16">
    <source>
        <dbReference type="Pfam" id="PF00849"/>
    </source>
</evidence>